<reference evidence="1" key="1">
    <citation type="submission" date="2020-05" db="EMBL/GenBank/DDBJ databases">
        <title>The first insight into the ecology of ammonia-tolerant syntrophic propionate oxidizing bacteria.</title>
        <authorList>
            <person name="Singh A."/>
            <person name="Schnurer A."/>
            <person name="Westerholm M."/>
        </authorList>
    </citation>
    <scope>NUCLEOTIDE SEQUENCE</scope>
    <source>
        <strain evidence="1">MAG54</strain>
    </source>
</reference>
<dbReference type="SMART" id="SM00567">
    <property type="entry name" value="EZ_HEAT"/>
    <property type="match status" value="6"/>
</dbReference>
<sequence length="586" mass="65508">MCYYEDDSDPEFDYDYSDIEDIECTGLALCILKRDEHLTELKRKAIDYLINAQAVDEVLYALDGEYGVCRGFLLFALAHMQDPRVIGQLLNELDDPEPTVRFYALIALGVTDYPQRVEILINQLDHGHPSFKRAAIEGLGYTRSPEAFYPLVKMLESTDETLVECAIQALIELGDIRAVYYLIETMRRGSLQVSSSCVEALGALKEPNAVQPLTDFLQENKVDNTVIFSALITIGKPAVSSLEGLLHDASSDIRELALLSLSEINDIRATESVACVALNDPAPEIRVMAQDILVRLIGPNSTAVLIKTLDDPDERVQLNALRQLRSLPTNDAVNLLLDKMLHGSSSSIRISALNVLKDTIDTKKIMMWIVPLLNDDDSEVLLHTANILCLPKYHAEDKVVHALLCNIEKFQDPVFTLNALSTLACFDSLPDPRPYYPFLYSNNLEIQKIVITILQKSENSEVVEPLTALLKSICTPQRTLDEVDSISNANVHALTRYLLIALGKLGDPRAVDPILQIVLNGNAAVWKEALWALYVIDKNTAAKYLESYRDQGHHIILAINALKAPAFKYPIDWSQYKSTFHRKTVD</sequence>
<evidence type="ECO:0000313" key="2">
    <source>
        <dbReference type="Proteomes" id="UP000737555"/>
    </source>
</evidence>
<dbReference type="AlphaFoldDB" id="A0A8T7H4Z5"/>
<dbReference type="Proteomes" id="UP000737555">
    <property type="component" value="Unassembled WGS sequence"/>
</dbReference>
<name>A0A8T7H4Z5_9EURY</name>
<dbReference type="Pfam" id="PF03130">
    <property type="entry name" value="HEAT_PBS"/>
    <property type="match status" value="2"/>
</dbReference>
<dbReference type="PANTHER" id="PTHR12697">
    <property type="entry name" value="PBS LYASE HEAT-LIKE PROTEIN"/>
    <property type="match status" value="1"/>
</dbReference>
<dbReference type="GO" id="GO:0016491">
    <property type="term" value="F:oxidoreductase activity"/>
    <property type="evidence" value="ECO:0007669"/>
    <property type="project" value="TreeGrafter"/>
</dbReference>
<dbReference type="InterPro" id="IPR016024">
    <property type="entry name" value="ARM-type_fold"/>
</dbReference>
<dbReference type="SUPFAM" id="SSF48371">
    <property type="entry name" value="ARM repeat"/>
    <property type="match status" value="2"/>
</dbReference>
<dbReference type="InterPro" id="IPR004155">
    <property type="entry name" value="PBS_lyase_HEAT"/>
</dbReference>
<dbReference type="Gene3D" id="1.25.10.10">
    <property type="entry name" value="Leucine-rich Repeat Variant"/>
    <property type="match status" value="3"/>
</dbReference>
<dbReference type="Pfam" id="PF13646">
    <property type="entry name" value="HEAT_2"/>
    <property type="match status" value="2"/>
</dbReference>
<dbReference type="InterPro" id="IPR011989">
    <property type="entry name" value="ARM-like"/>
</dbReference>
<accession>A0A8T7H4Z5</accession>
<evidence type="ECO:0000313" key="1">
    <source>
        <dbReference type="EMBL" id="NQS77670.1"/>
    </source>
</evidence>
<dbReference type="PANTHER" id="PTHR12697:SF5">
    <property type="entry name" value="DEOXYHYPUSINE HYDROXYLASE"/>
    <property type="match status" value="1"/>
</dbReference>
<dbReference type="EMBL" id="JABMJE010000025">
    <property type="protein sequence ID" value="NQS77670.1"/>
    <property type="molecule type" value="Genomic_DNA"/>
</dbReference>
<comment type="caution">
    <text evidence="1">The sequence shown here is derived from an EMBL/GenBank/DDBJ whole genome shotgun (WGS) entry which is preliminary data.</text>
</comment>
<proteinExistence type="predicted"/>
<gene>
    <name evidence="1" type="ORF">HQQ74_02950</name>
</gene>
<protein>
    <recommendedName>
        <fullName evidence="3">Heat repeat-containing PBS lyase</fullName>
    </recommendedName>
</protein>
<evidence type="ECO:0008006" key="3">
    <source>
        <dbReference type="Google" id="ProtNLM"/>
    </source>
</evidence>
<organism evidence="1 2">
    <name type="scientific">Methanoculleus bourgensis</name>
    <dbReference type="NCBI Taxonomy" id="83986"/>
    <lineage>
        <taxon>Archaea</taxon>
        <taxon>Methanobacteriati</taxon>
        <taxon>Methanobacteriota</taxon>
        <taxon>Stenosarchaea group</taxon>
        <taxon>Methanomicrobia</taxon>
        <taxon>Methanomicrobiales</taxon>
        <taxon>Methanomicrobiaceae</taxon>
        <taxon>Methanoculleus</taxon>
    </lineage>
</organism>